<dbReference type="Proteomes" id="UP000233837">
    <property type="component" value="Unassembled WGS sequence"/>
</dbReference>
<proteinExistence type="predicted"/>
<protein>
    <submittedName>
        <fullName evidence="1">Uncharacterized protein</fullName>
    </submittedName>
</protein>
<sequence>MKAFEANKQASSSKRKNTKQKFCFYSAFGNRVTSHTVIPSKELCRAAPA</sequence>
<evidence type="ECO:0000313" key="2">
    <source>
        <dbReference type="Proteomes" id="UP000233837"/>
    </source>
</evidence>
<dbReference type="EMBL" id="KZ502764">
    <property type="protein sequence ID" value="PKU73244.1"/>
    <property type="molecule type" value="Genomic_DNA"/>
</dbReference>
<gene>
    <name evidence="1" type="ORF">MA16_Dca017350</name>
</gene>
<evidence type="ECO:0000313" key="1">
    <source>
        <dbReference type="EMBL" id="PKU73244.1"/>
    </source>
</evidence>
<reference evidence="1 2" key="1">
    <citation type="journal article" date="2016" name="Sci. Rep.">
        <title>The Dendrobium catenatum Lindl. genome sequence provides insights into polysaccharide synthase, floral development and adaptive evolution.</title>
        <authorList>
            <person name="Zhang G.Q."/>
            <person name="Xu Q."/>
            <person name="Bian C."/>
            <person name="Tsai W.C."/>
            <person name="Yeh C.M."/>
            <person name="Liu K.W."/>
            <person name="Yoshida K."/>
            <person name="Zhang L.S."/>
            <person name="Chang S.B."/>
            <person name="Chen F."/>
            <person name="Shi Y."/>
            <person name="Su Y.Y."/>
            <person name="Zhang Y.Q."/>
            <person name="Chen L.J."/>
            <person name="Yin Y."/>
            <person name="Lin M."/>
            <person name="Huang H."/>
            <person name="Deng H."/>
            <person name="Wang Z.W."/>
            <person name="Zhu S.L."/>
            <person name="Zhao X."/>
            <person name="Deng C."/>
            <person name="Niu S.C."/>
            <person name="Huang J."/>
            <person name="Wang M."/>
            <person name="Liu G.H."/>
            <person name="Yang H.J."/>
            <person name="Xiao X.J."/>
            <person name="Hsiao Y.Y."/>
            <person name="Wu W.L."/>
            <person name="Chen Y.Y."/>
            <person name="Mitsuda N."/>
            <person name="Ohme-Takagi M."/>
            <person name="Luo Y.B."/>
            <person name="Van de Peer Y."/>
            <person name="Liu Z.J."/>
        </authorList>
    </citation>
    <scope>NUCLEOTIDE SEQUENCE [LARGE SCALE GENOMIC DNA]</scope>
    <source>
        <tissue evidence="1">The whole plant</tissue>
    </source>
</reference>
<organism evidence="1 2">
    <name type="scientific">Dendrobium catenatum</name>
    <dbReference type="NCBI Taxonomy" id="906689"/>
    <lineage>
        <taxon>Eukaryota</taxon>
        <taxon>Viridiplantae</taxon>
        <taxon>Streptophyta</taxon>
        <taxon>Embryophyta</taxon>
        <taxon>Tracheophyta</taxon>
        <taxon>Spermatophyta</taxon>
        <taxon>Magnoliopsida</taxon>
        <taxon>Liliopsida</taxon>
        <taxon>Asparagales</taxon>
        <taxon>Orchidaceae</taxon>
        <taxon>Epidendroideae</taxon>
        <taxon>Malaxideae</taxon>
        <taxon>Dendrobiinae</taxon>
        <taxon>Dendrobium</taxon>
    </lineage>
</organism>
<keyword evidence="2" id="KW-1185">Reference proteome</keyword>
<name>A0A2I0WC63_9ASPA</name>
<dbReference type="AlphaFoldDB" id="A0A2I0WC63"/>
<reference evidence="1 2" key="2">
    <citation type="journal article" date="2017" name="Nature">
        <title>The Apostasia genome and the evolution of orchids.</title>
        <authorList>
            <person name="Zhang G.Q."/>
            <person name="Liu K.W."/>
            <person name="Li Z."/>
            <person name="Lohaus R."/>
            <person name="Hsiao Y.Y."/>
            <person name="Niu S.C."/>
            <person name="Wang J.Y."/>
            <person name="Lin Y.C."/>
            <person name="Xu Q."/>
            <person name="Chen L.J."/>
            <person name="Yoshida K."/>
            <person name="Fujiwara S."/>
            <person name="Wang Z.W."/>
            <person name="Zhang Y.Q."/>
            <person name="Mitsuda N."/>
            <person name="Wang M."/>
            <person name="Liu G.H."/>
            <person name="Pecoraro L."/>
            <person name="Huang H.X."/>
            <person name="Xiao X.J."/>
            <person name="Lin M."/>
            <person name="Wu X.Y."/>
            <person name="Wu W.L."/>
            <person name="Chen Y.Y."/>
            <person name="Chang S.B."/>
            <person name="Sakamoto S."/>
            <person name="Ohme-Takagi M."/>
            <person name="Yagi M."/>
            <person name="Zeng S.J."/>
            <person name="Shen C.Y."/>
            <person name="Yeh C.M."/>
            <person name="Luo Y.B."/>
            <person name="Tsai W.C."/>
            <person name="Van de Peer Y."/>
            <person name="Liu Z.J."/>
        </authorList>
    </citation>
    <scope>NUCLEOTIDE SEQUENCE [LARGE SCALE GENOMIC DNA]</scope>
    <source>
        <tissue evidence="1">The whole plant</tissue>
    </source>
</reference>
<accession>A0A2I0WC63</accession>